<sequence>MNEREDAACCAMVADLRAVVAGHADDIRQIRGALDTVEGGLQSLTREVAVVRAEGQARAQATAAALDRLGGQITELTRQIASQTGAQEERNRLAQAALLSEQQRGAQAATRLTLLRRRLAALSMVLTVLAAIGGTLLSSQTWDDWVFGNVRFLHHTPGWAQAMQGGGHAVGDH</sequence>
<dbReference type="AlphaFoldDB" id="A0A5C1YNW6"/>
<dbReference type="RefSeq" id="WP_149278897.1">
    <property type="nucleotide sequence ID" value="NZ_CP043506.1"/>
</dbReference>
<evidence type="ECO:0000313" key="2">
    <source>
        <dbReference type="EMBL" id="QEO17218.1"/>
    </source>
</evidence>
<keyword evidence="1" id="KW-0812">Transmembrane</keyword>
<evidence type="ECO:0000256" key="1">
    <source>
        <dbReference type="SAM" id="Phobius"/>
    </source>
</evidence>
<organism evidence="2 3">
    <name type="scientific">Acetobacter vaccinii</name>
    <dbReference type="NCBI Taxonomy" id="2592655"/>
    <lineage>
        <taxon>Bacteria</taxon>
        <taxon>Pseudomonadati</taxon>
        <taxon>Pseudomonadota</taxon>
        <taxon>Alphaproteobacteria</taxon>
        <taxon>Acetobacterales</taxon>
        <taxon>Acetobacteraceae</taxon>
        <taxon>Acetobacter</taxon>
    </lineage>
</organism>
<name>A0A5C1YNW6_9PROT</name>
<keyword evidence="3" id="KW-1185">Reference proteome</keyword>
<dbReference type="Proteomes" id="UP000324536">
    <property type="component" value="Chromosome"/>
</dbReference>
<dbReference type="EMBL" id="CP043506">
    <property type="protein sequence ID" value="QEO17218.1"/>
    <property type="molecule type" value="Genomic_DNA"/>
</dbReference>
<feature type="transmembrane region" description="Helical" evidence="1">
    <location>
        <begin position="119"/>
        <end position="137"/>
    </location>
</feature>
<proteinExistence type="predicted"/>
<keyword evidence="1" id="KW-1133">Transmembrane helix</keyword>
<dbReference type="OrthoDB" id="7282045at2"/>
<protein>
    <submittedName>
        <fullName evidence="2">Uncharacterized protein</fullName>
    </submittedName>
</protein>
<keyword evidence="1" id="KW-0472">Membrane</keyword>
<evidence type="ECO:0000313" key="3">
    <source>
        <dbReference type="Proteomes" id="UP000324536"/>
    </source>
</evidence>
<dbReference type="KEGG" id="acek:FLP30_05290"/>
<accession>A0A5C1YNW6</accession>
<reference evidence="2 3" key="1">
    <citation type="submission" date="2019-09" db="EMBL/GenBank/DDBJ databases">
        <title>Genome sequencing of strain KACC 21233.</title>
        <authorList>
            <person name="Heo J."/>
            <person name="Kim S.-J."/>
            <person name="Kim J.-S."/>
            <person name="Hong S.-B."/>
            <person name="Kwon S.-W."/>
        </authorList>
    </citation>
    <scope>NUCLEOTIDE SEQUENCE [LARGE SCALE GENOMIC DNA]</scope>
    <source>
        <strain evidence="2 3">KACC 21233</strain>
    </source>
</reference>
<gene>
    <name evidence="2" type="ORF">FLP30_05290</name>
</gene>